<dbReference type="Pfam" id="PF24829">
    <property type="entry name" value="Phage_connect_2"/>
    <property type="match status" value="1"/>
</dbReference>
<evidence type="ECO:0000313" key="1">
    <source>
        <dbReference type="EMBL" id="AVO25252.1"/>
    </source>
</evidence>
<name>A0A2P1JY60_9CAUD</name>
<evidence type="ECO:0000313" key="2">
    <source>
        <dbReference type="Proteomes" id="UP000240261"/>
    </source>
</evidence>
<reference evidence="1 2" key="1">
    <citation type="submission" date="2018-02" db="EMBL/GenBank/DDBJ databases">
        <authorList>
            <person name="Aull H.G."/>
            <person name="Garlena R.A."/>
            <person name="Russell D.A."/>
            <person name="Pop W.H."/>
            <person name="Jacobs-Sera D."/>
            <person name="Hatfull G.F."/>
        </authorList>
    </citation>
    <scope>NUCLEOTIDE SEQUENCE [LARGE SCALE GENOMIC DNA]</scope>
</reference>
<dbReference type="EMBL" id="MG962368">
    <property type="protein sequence ID" value="AVO25252.1"/>
    <property type="molecule type" value="Genomic_DNA"/>
</dbReference>
<dbReference type="Proteomes" id="UP000240261">
    <property type="component" value="Segment"/>
</dbReference>
<protein>
    <submittedName>
        <fullName evidence="1">Uncharacterized protein</fullName>
    </submittedName>
</protein>
<accession>A0A2P1JY60</accession>
<organism evidence="1 2">
    <name type="scientific">Gordonia phage Gravy</name>
    <dbReference type="NCBI Taxonomy" id="2094133"/>
    <lineage>
        <taxon>Viruses</taxon>
        <taxon>Duplodnaviria</taxon>
        <taxon>Heunggongvirae</taxon>
        <taxon>Uroviricota</taxon>
        <taxon>Caudoviricetes</taxon>
        <taxon>Deejayvirinae</taxon>
        <taxon>Tanisvirus</taxon>
        <taxon>Tanisvirus tanis</taxon>
    </lineage>
</organism>
<proteinExistence type="predicted"/>
<gene>
    <name evidence="1" type="primary">11</name>
    <name evidence="1" type="ORF">PBI_GRAVY_11</name>
</gene>
<dbReference type="InterPro" id="IPR056951">
    <property type="entry name" value="Phage_connect_2"/>
</dbReference>
<sequence length="115" mass="13125">MSESILDSTKKILGIGEDYDAFDMDVIMHINGALSTLHQLGLGPDEGFMIEDSSAEWGDLLEEDARLNSIKTYIYLKVRILFDPPSTSFVLTALQDQIKELEWRLNVYREGRDRV</sequence>